<dbReference type="KEGG" id="ptrr:90958032"/>
<accession>A0A316ZZ57</accession>
<dbReference type="GeneID" id="90958032"/>
<proteinExistence type="predicted"/>
<protein>
    <submittedName>
        <fullName evidence="1">Uncharacterized protein</fullName>
    </submittedName>
</protein>
<sequence>MADPVCVNELPTKRELELFNMRIETAPNNITTVQPLQEFEAPVENFLPPSGPYLDEFILENKFGKEMFNVYINRQLSKSVPCMRYQRPPRQGLYTHTVIGMVWSGLV</sequence>
<evidence type="ECO:0000313" key="1">
    <source>
        <dbReference type="EMBL" id="KAF7566274.1"/>
    </source>
</evidence>
<dbReference type="RefSeq" id="XP_065959830.1">
    <property type="nucleotide sequence ID" value="XM_066109847.1"/>
</dbReference>
<dbReference type="EMBL" id="NQIK02000009">
    <property type="protein sequence ID" value="KAF7566274.1"/>
    <property type="molecule type" value="Genomic_DNA"/>
</dbReference>
<organism evidence="1 2">
    <name type="scientific">Pyrenophora tritici-repentis</name>
    <dbReference type="NCBI Taxonomy" id="45151"/>
    <lineage>
        <taxon>Eukaryota</taxon>
        <taxon>Fungi</taxon>
        <taxon>Dikarya</taxon>
        <taxon>Ascomycota</taxon>
        <taxon>Pezizomycotina</taxon>
        <taxon>Dothideomycetes</taxon>
        <taxon>Pleosporomycetidae</taxon>
        <taxon>Pleosporales</taxon>
        <taxon>Pleosporineae</taxon>
        <taxon>Pleosporaceae</taxon>
        <taxon>Pyrenophora</taxon>
    </lineage>
</organism>
<name>A0A316ZZ57_9PLEO</name>
<evidence type="ECO:0000313" key="2">
    <source>
        <dbReference type="Proteomes" id="UP000245464"/>
    </source>
</evidence>
<gene>
    <name evidence="1" type="ORF">PtrM4_145940</name>
</gene>
<dbReference type="Proteomes" id="UP000245464">
    <property type="component" value="Chromosome 9"/>
</dbReference>
<comment type="caution">
    <text evidence="1">The sequence shown here is derived from an EMBL/GenBank/DDBJ whole genome shotgun (WGS) entry which is preliminary data.</text>
</comment>
<reference evidence="1" key="1">
    <citation type="journal article" date="2018" name="BMC Genomics">
        <title>Comparative genomics of the wheat fungal pathogen Pyrenophora tritici-repentis reveals chromosomal variations and genome plasticity.</title>
        <authorList>
            <person name="Moolhuijzen P."/>
            <person name="See P.T."/>
            <person name="Hane J.K."/>
            <person name="Shi G."/>
            <person name="Liu Z."/>
            <person name="Oliver R.P."/>
            <person name="Moffat C.S."/>
        </authorList>
    </citation>
    <scope>NUCLEOTIDE SEQUENCE [LARGE SCALE GENOMIC DNA]</scope>
    <source>
        <strain evidence="1">M4</strain>
    </source>
</reference>
<dbReference type="AlphaFoldDB" id="A0A316ZZ57"/>